<sequence>MSSQSISGQSMQDNGLTRRQRRQQEVPGLSAVQVDVADEGGGEAGDEHHGYIPPREWPQLATTTRLSSSPPLPLPPSSPSPLPRQARAPVTDVAPCHFATSSPSSAAPTASAAAVAPAILAISSATMSETVRLACAATRGSRVRKGARRPRRSRSEKVGRGKRTTRAALPKLCRLDLDRCCHRRSLSSSSALPGDWGVEEKEEFRGHGELRRGAPTRVRAASDRRLDALPIDLEVGFPGRRGGLRLVSAGCS</sequence>
<gene>
    <name evidence="2" type="ORF">OsJ_14086</name>
</gene>
<feature type="compositionally biased region" description="Low complexity" evidence="1">
    <location>
        <begin position="1"/>
        <end position="12"/>
    </location>
</feature>
<reference evidence="2" key="1">
    <citation type="journal article" date="2005" name="PLoS Biol.">
        <title>The genomes of Oryza sativa: a history of duplications.</title>
        <authorList>
            <person name="Yu J."/>
            <person name="Wang J."/>
            <person name="Lin W."/>
            <person name="Li S."/>
            <person name="Li H."/>
            <person name="Zhou J."/>
            <person name="Ni P."/>
            <person name="Dong W."/>
            <person name="Hu S."/>
            <person name="Zeng C."/>
            <person name="Zhang J."/>
            <person name="Zhang Y."/>
            <person name="Li R."/>
            <person name="Xu Z."/>
            <person name="Li S."/>
            <person name="Li X."/>
            <person name="Zheng H."/>
            <person name="Cong L."/>
            <person name="Lin L."/>
            <person name="Yin J."/>
            <person name="Geng J."/>
            <person name="Li G."/>
            <person name="Shi J."/>
            <person name="Liu J."/>
            <person name="Lv H."/>
            <person name="Li J."/>
            <person name="Wang J."/>
            <person name="Deng Y."/>
            <person name="Ran L."/>
            <person name="Shi X."/>
            <person name="Wang X."/>
            <person name="Wu Q."/>
            <person name="Li C."/>
            <person name="Ren X."/>
            <person name="Wang J."/>
            <person name="Wang X."/>
            <person name="Li D."/>
            <person name="Liu D."/>
            <person name="Zhang X."/>
            <person name="Ji Z."/>
            <person name="Zhao W."/>
            <person name="Sun Y."/>
            <person name="Zhang Z."/>
            <person name="Bao J."/>
            <person name="Han Y."/>
            <person name="Dong L."/>
            <person name="Ji J."/>
            <person name="Chen P."/>
            <person name="Wu S."/>
            <person name="Liu J."/>
            <person name="Xiao Y."/>
            <person name="Bu D."/>
            <person name="Tan J."/>
            <person name="Yang L."/>
            <person name="Ye C."/>
            <person name="Zhang J."/>
            <person name="Xu J."/>
            <person name="Zhou Y."/>
            <person name="Yu Y."/>
            <person name="Zhang B."/>
            <person name="Zhuang S."/>
            <person name="Wei H."/>
            <person name="Liu B."/>
            <person name="Lei M."/>
            <person name="Yu H."/>
            <person name="Li Y."/>
            <person name="Xu H."/>
            <person name="Wei S."/>
            <person name="He X."/>
            <person name="Fang L."/>
            <person name="Zhang Z."/>
            <person name="Zhang Y."/>
            <person name="Huang X."/>
            <person name="Su Z."/>
            <person name="Tong W."/>
            <person name="Li J."/>
            <person name="Tong Z."/>
            <person name="Li S."/>
            <person name="Ye J."/>
            <person name="Wang L."/>
            <person name="Fang L."/>
            <person name="Lei T."/>
            <person name="Chen C."/>
            <person name="Chen H."/>
            <person name="Xu Z."/>
            <person name="Li H."/>
            <person name="Huang H."/>
            <person name="Zhang F."/>
            <person name="Xu H."/>
            <person name="Li N."/>
            <person name="Zhao C."/>
            <person name="Li S."/>
            <person name="Dong L."/>
            <person name="Huang Y."/>
            <person name="Li L."/>
            <person name="Xi Y."/>
            <person name="Qi Q."/>
            <person name="Li W."/>
            <person name="Zhang B."/>
            <person name="Hu W."/>
            <person name="Zhang Y."/>
            <person name="Tian X."/>
            <person name="Jiao Y."/>
            <person name="Liang X."/>
            <person name="Jin J."/>
            <person name="Gao L."/>
            <person name="Zheng W."/>
            <person name="Hao B."/>
            <person name="Liu S."/>
            <person name="Wang W."/>
            <person name="Yuan L."/>
            <person name="Cao M."/>
            <person name="McDermott J."/>
            <person name="Samudrala R."/>
            <person name="Wang J."/>
            <person name="Wong G.K."/>
            <person name="Yang H."/>
        </authorList>
    </citation>
    <scope>NUCLEOTIDE SEQUENCE [LARGE SCALE GENOMIC DNA]</scope>
</reference>
<proteinExistence type="predicted"/>
<evidence type="ECO:0000256" key="1">
    <source>
        <dbReference type="SAM" id="MobiDB-lite"/>
    </source>
</evidence>
<dbReference type="Proteomes" id="UP000007752">
    <property type="component" value="Chromosome 4"/>
</dbReference>
<reference evidence="2" key="2">
    <citation type="submission" date="2008-12" db="EMBL/GenBank/DDBJ databases">
        <title>Improved gene annotation of the rice (Oryza sativa) genomes.</title>
        <authorList>
            <person name="Wang J."/>
            <person name="Li R."/>
            <person name="Fan W."/>
            <person name="Huang Q."/>
            <person name="Zhang J."/>
            <person name="Zhou Y."/>
            <person name="Hu Y."/>
            <person name="Zi S."/>
            <person name="Li J."/>
            <person name="Ni P."/>
            <person name="Zheng H."/>
            <person name="Zhang Y."/>
            <person name="Zhao M."/>
            <person name="Hao Q."/>
            <person name="McDermott J."/>
            <person name="Samudrala R."/>
            <person name="Kristiansen K."/>
            <person name="Wong G.K.-S."/>
        </authorList>
    </citation>
    <scope>NUCLEOTIDE SEQUENCE</scope>
</reference>
<organism evidence="2">
    <name type="scientific">Oryza sativa subsp. japonica</name>
    <name type="common">Rice</name>
    <dbReference type="NCBI Taxonomy" id="39947"/>
    <lineage>
        <taxon>Eukaryota</taxon>
        <taxon>Viridiplantae</taxon>
        <taxon>Streptophyta</taxon>
        <taxon>Embryophyta</taxon>
        <taxon>Tracheophyta</taxon>
        <taxon>Spermatophyta</taxon>
        <taxon>Magnoliopsida</taxon>
        <taxon>Liliopsida</taxon>
        <taxon>Poales</taxon>
        <taxon>Poaceae</taxon>
        <taxon>BOP clade</taxon>
        <taxon>Oryzoideae</taxon>
        <taxon>Oryzeae</taxon>
        <taxon>Oryzinae</taxon>
        <taxon>Oryza</taxon>
        <taxon>Oryza sativa</taxon>
    </lineage>
</organism>
<feature type="region of interest" description="Disordered" evidence="1">
    <location>
        <begin position="1"/>
        <end position="88"/>
    </location>
</feature>
<feature type="region of interest" description="Disordered" evidence="1">
    <location>
        <begin position="139"/>
        <end position="164"/>
    </location>
</feature>
<evidence type="ECO:0000313" key="2">
    <source>
        <dbReference type="EMBL" id="EEE60643.1"/>
    </source>
</evidence>
<feature type="compositionally biased region" description="Pro residues" evidence="1">
    <location>
        <begin position="70"/>
        <end position="82"/>
    </location>
</feature>
<accession>B9FE60</accession>
<feature type="compositionally biased region" description="Basic residues" evidence="1">
    <location>
        <begin position="141"/>
        <end position="152"/>
    </location>
</feature>
<protein>
    <submittedName>
        <fullName evidence="2">Uncharacterized protein</fullName>
    </submittedName>
</protein>
<dbReference type="AlphaFoldDB" id="B9FE60"/>
<dbReference type="EMBL" id="CM000141">
    <property type="protein sequence ID" value="EEE60643.1"/>
    <property type="molecule type" value="Genomic_DNA"/>
</dbReference>
<name>B9FE60_ORYSJ</name>